<accession>A0A2V1HUU8</accession>
<dbReference type="InterPro" id="IPR017853">
    <property type="entry name" value="GH"/>
</dbReference>
<evidence type="ECO:0000256" key="1">
    <source>
        <dbReference type="ARBA" id="ARBA00022801"/>
    </source>
</evidence>
<comment type="caution">
    <text evidence="5">The sequence shown here is derived from an EMBL/GenBank/DDBJ whole genome shotgun (WGS) entry which is preliminary data.</text>
</comment>
<dbReference type="GO" id="GO:0009986">
    <property type="term" value="C:cell surface"/>
    <property type="evidence" value="ECO:0007669"/>
    <property type="project" value="TreeGrafter"/>
</dbReference>
<proteinExistence type="inferred from homology"/>
<dbReference type="SUPFAM" id="SSF51445">
    <property type="entry name" value="(Trans)glycosidases"/>
    <property type="match status" value="1"/>
</dbReference>
<reference evidence="5 6" key="1">
    <citation type="submission" date="2018-05" db="EMBL/GenBank/DDBJ databases">
        <title>Amnibacterium sp. M8JJ-5, whole genome shotgun sequence.</title>
        <authorList>
            <person name="Tuo L."/>
        </authorList>
    </citation>
    <scope>NUCLEOTIDE SEQUENCE [LARGE SCALE GENOMIC DNA]</scope>
    <source>
        <strain evidence="5 6">M8JJ-5</strain>
    </source>
</reference>
<evidence type="ECO:0000259" key="4">
    <source>
        <dbReference type="Pfam" id="PF00150"/>
    </source>
</evidence>
<dbReference type="AlphaFoldDB" id="A0A2V1HUU8"/>
<feature type="domain" description="Glycoside hydrolase family 5" evidence="4">
    <location>
        <begin position="43"/>
        <end position="302"/>
    </location>
</feature>
<evidence type="ECO:0000256" key="3">
    <source>
        <dbReference type="RuleBase" id="RU361153"/>
    </source>
</evidence>
<evidence type="ECO:0000256" key="2">
    <source>
        <dbReference type="ARBA" id="ARBA00023295"/>
    </source>
</evidence>
<keyword evidence="2 3" id="KW-0326">Glycosidase</keyword>
<evidence type="ECO:0000313" key="6">
    <source>
        <dbReference type="Proteomes" id="UP000244893"/>
    </source>
</evidence>
<keyword evidence="6" id="KW-1185">Reference proteome</keyword>
<dbReference type="InterPro" id="IPR001547">
    <property type="entry name" value="Glyco_hydro_5"/>
</dbReference>
<dbReference type="PANTHER" id="PTHR31297:SF13">
    <property type="entry name" value="PUTATIVE-RELATED"/>
    <property type="match status" value="1"/>
</dbReference>
<name>A0A2V1HUU8_9MICO</name>
<evidence type="ECO:0000313" key="5">
    <source>
        <dbReference type="EMBL" id="PVZ96358.1"/>
    </source>
</evidence>
<dbReference type="Gene3D" id="3.20.20.80">
    <property type="entry name" value="Glycosidases"/>
    <property type="match status" value="1"/>
</dbReference>
<dbReference type="EMBL" id="QEOP01000001">
    <property type="protein sequence ID" value="PVZ96358.1"/>
    <property type="molecule type" value="Genomic_DNA"/>
</dbReference>
<dbReference type="PANTHER" id="PTHR31297">
    <property type="entry name" value="GLUCAN ENDO-1,6-BETA-GLUCOSIDASE B"/>
    <property type="match status" value="1"/>
</dbReference>
<dbReference type="Pfam" id="PF00150">
    <property type="entry name" value="Cellulase"/>
    <property type="match status" value="1"/>
</dbReference>
<dbReference type="Proteomes" id="UP000244893">
    <property type="component" value="Unassembled WGS sequence"/>
</dbReference>
<dbReference type="GO" id="GO:0005576">
    <property type="term" value="C:extracellular region"/>
    <property type="evidence" value="ECO:0007669"/>
    <property type="project" value="TreeGrafter"/>
</dbReference>
<organism evidence="5 6">
    <name type="scientific">Amnibacterium flavum</name>
    <dbReference type="NCBI Taxonomy" id="2173173"/>
    <lineage>
        <taxon>Bacteria</taxon>
        <taxon>Bacillati</taxon>
        <taxon>Actinomycetota</taxon>
        <taxon>Actinomycetes</taxon>
        <taxon>Micrococcales</taxon>
        <taxon>Microbacteriaceae</taxon>
        <taxon>Amnibacterium</taxon>
    </lineage>
</organism>
<sequence>MENFITGYAANESLMREKVREVLGDEKYERFFERLLTAFFDDADAQFLGDNGFNVVRIPVNYHHLERDDAPFEIIEDGFRHLDRVIEQCAARGIYSVIDLHALPGSQNQHWHSDNPTHIASFWLHKHFQDRVVGIWEAIATRYKGNPWVAGYNLMNEPADPSRKVVGPFYERLFEAVRAIDPDHIVFNDGNTYSTEFDIFGEPWPNTVYTLHDYVSAGLGRGLDYPGFNMDGVWIDRDFARAKFLQRSEYARGSGTPIFVGEFAPIYTGDERIDAMRRDILRDQLELYREYDASWTTWMYKDLGRQGLVSVKPDTPYRRRFDDFVAKKVRLGVDQWGSTGEGVKEVTQPVQDLVAAEVPDFSPYPWGRFDWVRTLLLNITIAQPLADEYAELFRGLDDAELDALADSFSFENCAVRETLLDQLKEG</sequence>
<dbReference type="InterPro" id="IPR050386">
    <property type="entry name" value="Glycosyl_hydrolase_5"/>
</dbReference>
<dbReference type="GO" id="GO:0008422">
    <property type="term" value="F:beta-glucosidase activity"/>
    <property type="evidence" value="ECO:0007669"/>
    <property type="project" value="TreeGrafter"/>
</dbReference>
<comment type="similarity">
    <text evidence="3">Belongs to the glycosyl hydrolase 5 (cellulase A) family.</text>
</comment>
<protein>
    <submittedName>
        <fullName evidence="5">Glycoside hydrolase family 5</fullName>
    </submittedName>
</protein>
<dbReference type="GO" id="GO:0009251">
    <property type="term" value="P:glucan catabolic process"/>
    <property type="evidence" value="ECO:0007669"/>
    <property type="project" value="TreeGrafter"/>
</dbReference>
<dbReference type="OrthoDB" id="4771662at2"/>
<gene>
    <name evidence="5" type="ORF">DDQ50_04630</name>
</gene>
<keyword evidence="1 3" id="KW-0378">Hydrolase</keyword>